<dbReference type="InterPro" id="IPR001173">
    <property type="entry name" value="Glyco_trans_2-like"/>
</dbReference>
<dbReference type="SUPFAM" id="SSF53448">
    <property type="entry name" value="Nucleotide-diphospho-sugar transferases"/>
    <property type="match status" value="1"/>
</dbReference>
<feature type="domain" description="Glycosyltransferase 2-like" evidence="1">
    <location>
        <begin position="20"/>
        <end position="128"/>
    </location>
</feature>
<dbReference type="AlphaFoldDB" id="J9GLE5"/>
<dbReference type="InterPro" id="IPR050834">
    <property type="entry name" value="Glycosyltransf_2"/>
</dbReference>
<keyword evidence="2" id="KW-0808">Transferase</keyword>
<gene>
    <name evidence="2" type="ORF">EVA_08905</name>
</gene>
<dbReference type="GO" id="GO:0016740">
    <property type="term" value="F:transferase activity"/>
    <property type="evidence" value="ECO:0007669"/>
    <property type="project" value="UniProtKB-KW"/>
</dbReference>
<accession>J9GLE5</accession>
<dbReference type="PANTHER" id="PTHR43685">
    <property type="entry name" value="GLYCOSYLTRANSFERASE"/>
    <property type="match status" value="1"/>
</dbReference>
<dbReference type="Gene3D" id="3.90.550.10">
    <property type="entry name" value="Spore Coat Polysaccharide Biosynthesis Protein SpsA, Chain A"/>
    <property type="match status" value="1"/>
</dbReference>
<reference evidence="2" key="1">
    <citation type="journal article" date="2012" name="PLoS ONE">
        <title>Gene sets for utilization of primary and secondary nutrition supplies in the distal gut of endangered iberian lynx.</title>
        <authorList>
            <person name="Alcaide M."/>
            <person name="Messina E."/>
            <person name="Richter M."/>
            <person name="Bargiela R."/>
            <person name="Peplies J."/>
            <person name="Huws S.A."/>
            <person name="Newbold C.J."/>
            <person name="Golyshin P.N."/>
            <person name="Simon M.A."/>
            <person name="Lopez G."/>
            <person name="Yakimov M.M."/>
            <person name="Ferrer M."/>
        </authorList>
    </citation>
    <scope>NUCLEOTIDE SEQUENCE</scope>
</reference>
<organism evidence="2">
    <name type="scientific">gut metagenome</name>
    <dbReference type="NCBI Taxonomy" id="749906"/>
    <lineage>
        <taxon>unclassified sequences</taxon>
        <taxon>metagenomes</taxon>
        <taxon>organismal metagenomes</taxon>
    </lineage>
</organism>
<evidence type="ECO:0000259" key="1">
    <source>
        <dbReference type="Pfam" id="PF00535"/>
    </source>
</evidence>
<sequence>MENEMKDRLVQRDTSQWRVSVVMCTYNGGRFLEEQLDSIVNQTYPVYELIIQDDGSTDNTEAVARSYAERYSYIRFYHHEGKPGVNRNFFSAMARAKGDLIAVADQDDIWELDKLASQVAILGDNWLVGGLSRPFSTDGTAVSFDDRLPNIHLLRMMYVE</sequence>
<name>J9GLE5_9ZZZZ</name>
<dbReference type="EMBL" id="AMCI01002334">
    <property type="protein sequence ID" value="EJX02998.1"/>
    <property type="molecule type" value="Genomic_DNA"/>
</dbReference>
<proteinExistence type="predicted"/>
<dbReference type="Pfam" id="PF00535">
    <property type="entry name" value="Glycos_transf_2"/>
    <property type="match status" value="1"/>
</dbReference>
<dbReference type="InterPro" id="IPR029044">
    <property type="entry name" value="Nucleotide-diphossugar_trans"/>
</dbReference>
<comment type="caution">
    <text evidence="2">The sequence shown here is derived from an EMBL/GenBank/DDBJ whole genome shotgun (WGS) entry which is preliminary data.</text>
</comment>
<protein>
    <submittedName>
        <fullName evidence="2">Glycosyltransferase, group 2 family protein</fullName>
    </submittedName>
</protein>
<evidence type="ECO:0000313" key="2">
    <source>
        <dbReference type="EMBL" id="EJX02998.1"/>
    </source>
</evidence>
<dbReference type="PANTHER" id="PTHR43685:SF2">
    <property type="entry name" value="GLYCOSYLTRANSFERASE 2-LIKE DOMAIN-CONTAINING PROTEIN"/>
    <property type="match status" value="1"/>
</dbReference>